<gene>
    <name evidence="1" type="ORF">FA95DRAFT_1601801</name>
</gene>
<comment type="caution">
    <text evidence="1">The sequence shown here is derived from an EMBL/GenBank/DDBJ whole genome shotgun (WGS) entry which is preliminary data.</text>
</comment>
<proteinExistence type="predicted"/>
<dbReference type="Proteomes" id="UP000814033">
    <property type="component" value="Unassembled WGS sequence"/>
</dbReference>
<dbReference type="EMBL" id="MU275845">
    <property type="protein sequence ID" value="KAI0052429.1"/>
    <property type="molecule type" value="Genomic_DNA"/>
</dbReference>
<accession>A0ACB8S7D4</accession>
<evidence type="ECO:0000313" key="1">
    <source>
        <dbReference type="EMBL" id="KAI0052429.1"/>
    </source>
</evidence>
<reference evidence="1" key="2">
    <citation type="journal article" date="2022" name="New Phytol.">
        <title>Evolutionary transition to the ectomycorrhizal habit in the genomes of a hyperdiverse lineage of mushroom-forming fungi.</title>
        <authorList>
            <person name="Looney B."/>
            <person name="Miyauchi S."/>
            <person name="Morin E."/>
            <person name="Drula E."/>
            <person name="Courty P.E."/>
            <person name="Kohler A."/>
            <person name="Kuo A."/>
            <person name="LaButti K."/>
            <person name="Pangilinan J."/>
            <person name="Lipzen A."/>
            <person name="Riley R."/>
            <person name="Andreopoulos W."/>
            <person name="He G."/>
            <person name="Johnson J."/>
            <person name="Nolan M."/>
            <person name="Tritt A."/>
            <person name="Barry K.W."/>
            <person name="Grigoriev I.V."/>
            <person name="Nagy L.G."/>
            <person name="Hibbett D."/>
            <person name="Henrissat B."/>
            <person name="Matheny P.B."/>
            <person name="Labbe J."/>
            <person name="Martin F.M."/>
        </authorList>
    </citation>
    <scope>NUCLEOTIDE SEQUENCE</scope>
    <source>
        <strain evidence="1">FP105234-sp</strain>
    </source>
</reference>
<sequence>MISRTIAVSLLALTFSAFTAQALPGALEERNHHNHESCPAVQTVTLTVTAGAASTSAAAHATTTAKGSNNNGKGTTTSTSVKATTTAKGSNNNGKGTTTTSIKATTTAKGATTAKGTTTSTSVKSTTTAKGSNNNGKGTTTSTSVKSTTTAKGSNNNGKTTTTTKSTSTAGSKGTTTTSSVLSTTTAKGSNSTTTTSSAASTSTSVSGNNGTATNDDPQKSLTLDPRVIASGFANDGQQPPVAGQVASLTSTNNFINFCLTKAGVPLTNGAQVKTGSCNAAPMGVIPATTNMPSSKFTFPPNFGRIAANTAFTVTMALNHLDAGHFTNAQETYYAGPQFLNAQGDIVGHTHFTIEQIDSFGSTKVLDPNVFAFFKGVNGAAVNGVVSADVTAGLPVGFYRLASINAAQTHQPVLAPVAQHGSLDDMIYFQVTDDGAATPPAASAVSSAAAAATSSVAAVKGGAAASSAAPAESSAAAAASSAAPAASATAVNKPHAIGAPSPQSPASTSAAPAATATHRTIGVRKDS</sequence>
<name>A0ACB8S7D4_9AGAM</name>
<reference evidence="1" key="1">
    <citation type="submission" date="2021-02" db="EMBL/GenBank/DDBJ databases">
        <authorList>
            <consortium name="DOE Joint Genome Institute"/>
            <person name="Ahrendt S."/>
            <person name="Looney B.P."/>
            <person name="Miyauchi S."/>
            <person name="Morin E."/>
            <person name="Drula E."/>
            <person name="Courty P.E."/>
            <person name="Chicoki N."/>
            <person name="Fauchery L."/>
            <person name="Kohler A."/>
            <person name="Kuo A."/>
            <person name="Labutti K."/>
            <person name="Pangilinan J."/>
            <person name="Lipzen A."/>
            <person name="Riley R."/>
            <person name="Andreopoulos W."/>
            <person name="He G."/>
            <person name="Johnson J."/>
            <person name="Barry K.W."/>
            <person name="Grigoriev I.V."/>
            <person name="Nagy L."/>
            <person name="Hibbett D."/>
            <person name="Henrissat B."/>
            <person name="Matheny P.B."/>
            <person name="Labbe J."/>
            <person name="Martin F."/>
        </authorList>
    </citation>
    <scope>NUCLEOTIDE SEQUENCE</scope>
    <source>
        <strain evidence="1">FP105234-sp</strain>
    </source>
</reference>
<keyword evidence="2" id="KW-1185">Reference proteome</keyword>
<organism evidence="1 2">
    <name type="scientific">Auriscalpium vulgare</name>
    <dbReference type="NCBI Taxonomy" id="40419"/>
    <lineage>
        <taxon>Eukaryota</taxon>
        <taxon>Fungi</taxon>
        <taxon>Dikarya</taxon>
        <taxon>Basidiomycota</taxon>
        <taxon>Agaricomycotina</taxon>
        <taxon>Agaricomycetes</taxon>
        <taxon>Russulales</taxon>
        <taxon>Auriscalpiaceae</taxon>
        <taxon>Auriscalpium</taxon>
    </lineage>
</organism>
<evidence type="ECO:0000313" key="2">
    <source>
        <dbReference type="Proteomes" id="UP000814033"/>
    </source>
</evidence>
<protein>
    <submittedName>
        <fullName evidence="1">Uncharacterized protein</fullName>
    </submittedName>
</protein>